<dbReference type="AlphaFoldDB" id="A0A2X0RBQ3"/>
<proteinExistence type="predicted"/>
<protein>
    <recommendedName>
        <fullName evidence="2">HTH HARE-type domain-containing protein</fullName>
    </recommendedName>
</protein>
<sequence>MQPKPLNLRIREKALDLLNQHREGLRYSELSAKILEADPKLNSNTIRGAIWNLDNTLKNDVYKPSKGLFRLLKYQSLETGNIESALPDSNDSKEKIKEKDFYVPFADWLKYEIEDVTHAISLGGNKFRDKWGTPDVIGKYESKRSDIINAPIEIVSAEIKTDLAHLVTAFGQACSYKLFSHKVYLVIPCQAQNEEISRLDSLCQIFGIGLVTFNVKSVSMPDFRIRVRPYKQEPDFYYTNKYMRNIEHELFK</sequence>
<dbReference type="EMBL" id="LS423452">
    <property type="protein sequence ID" value="SPS05024.1"/>
    <property type="molecule type" value="Genomic_DNA"/>
</dbReference>
<organism evidence="1">
    <name type="scientific">Candidatus Nitrotoga fabula</name>
    <dbReference type="NCBI Taxonomy" id="2182327"/>
    <lineage>
        <taxon>Bacteria</taxon>
        <taxon>Pseudomonadati</taxon>
        <taxon>Pseudomonadota</taxon>
        <taxon>Betaproteobacteria</taxon>
        <taxon>Nitrosomonadales</taxon>
        <taxon>Gallionellaceae</taxon>
        <taxon>Candidatus Nitrotoga</taxon>
    </lineage>
</organism>
<name>A0A2X0RBQ3_9PROT</name>
<accession>A0A2X0RBQ3</accession>
<gene>
    <name evidence="1" type="ORF">NITFAB_0613</name>
</gene>
<reference evidence="1" key="1">
    <citation type="submission" date="2018-05" db="EMBL/GenBank/DDBJ databases">
        <authorList>
            <person name="Lanie J.A."/>
            <person name="Ng W.-L."/>
            <person name="Kazmierczak K.M."/>
            <person name="Andrzejewski T.M."/>
            <person name="Davidsen T.M."/>
            <person name="Wayne K.J."/>
            <person name="Tettelin H."/>
            <person name="Glass J.I."/>
            <person name="Rusch D."/>
            <person name="Podicherti R."/>
            <person name="Tsui H.-C.T."/>
            <person name="Winkler M.E."/>
        </authorList>
    </citation>
    <scope>NUCLEOTIDE SEQUENCE</scope>
    <source>
        <strain evidence="1">KNB</strain>
    </source>
</reference>
<evidence type="ECO:0008006" key="2">
    <source>
        <dbReference type="Google" id="ProtNLM"/>
    </source>
</evidence>
<evidence type="ECO:0000313" key="1">
    <source>
        <dbReference type="EMBL" id="SPS05024.1"/>
    </source>
</evidence>